<dbReference type="GO" id="GO:0016787">
    <property type="term" value="F:hydrolase activity"/>
    <property type="evidence" value="ECO:0007669"/>
    <property type="project" value="UniProtKB-UniRule"/>
</dbReference>
<proteinExistence type="predicted"/>
<dbReference type="EMBL" id="JH594606">
    <property type="protein sequence ID" value="EHQ01711.1"/>
    <property type="molecule type" value="Genomic_DNA"/>
</dbReference>
<dbReference type="PANTHER" id="PTHR24138">
    <property type="entry name" value="INTRACELLLAR PHOSPHOLIPASE A FAMILY"/>
    <property type="match status" value="1"/>
</dbReference>
<dbReference type="HOGENOM" id="CLU_000288_144_9_10"/>
<dbReference type="SUPFAM" id="SSF52151">
    <property type="entry name" value="FabD/lysophospholipase-like"/>
    <property type="match status" value="1"/>
</dbReference>
<gene>
    <name evidence="4" type="ORF">Gilli_1034</name>
</gene>
<evidence type="ECO:0000256" key="2">
    <source>
        <dbReference type="PROSITE-ProRule" id="PRU01161"/>
    </source>
</evidence>
<dbReference type="Proteomes" id="UP000003844">
    <property type="component" value="Unassembled WGS sequence"/>
</dbReference>
<feature type="active site" description="Proton acceptor" evidence="2">
    <location>
        <position position="196"/>
    </location>
</feature>
<reference evidence="5" key="1">
    <citation type="journal article" date="2012" name="Stand. Genomic Sci.">
        <title>Genome sequence of the Antarctic rhodopsins-containing flavobacterium Gillisia limnaea type strain (R-8282(T)).</title>
        <authorList>
            <person name="Riedel T."/>
            <person name="Held B."/>
            <person name="Nolan M."/>
            <person name="Lucas S."/>
            <person name="Lapidus A."/>
            <person name="Tice H."/>
            <person name="Del Rio T.G."/>
            <person name="Cheng J.F."/>
            <person name="Han C."/>
            <person name="Tapia R."/>
            <person name="Goodwin L.A."/>
            <person name="Pitluck S."/>
            <person name="Liolios K."/>
            <person name="Mavromatis K."/>
            <person name="Pagani I."/>
            <person name="Ivanova N."/>
            <person name="Mikhailova N."/>
            <person name="Pati A."/>
            <person name="Chen A."/>
            <person name="Palaniappan K."/>
            <person name="Land M."/>
            <person name="Rohde M."/>
            <person name="Tindall B.J."/>
            <person name="Detter J.C."/>
            <person name="Goker M."/>
            <person name="Bristow J."/>
            <person name="Eisen J.A."/>
            <person name="Markowitz V."/>
            <person name="Hugenholtz P."/>
            <person name="Kyrpides N.C."/>
            <person name="Klenk H.P."/>
            <person name="Woyke T."/>
        </authorList>
    </citation>
    <scope>NUCLEOTIDE SEQUENCE [LARGE SCALE GENOMIC DNA]</scope>
    <source>
        <strain evidence="5">DSM 15749 / LMG 21470 / R-8282</strain>
    </source>
</reference>
<dbReference type="InterPro" id="IPR047156">
    <property type="entry name" value="Teg/CotR/CapV-like"/>
</dbReference>
<organism evidence="4 5">
    <name type="scientific">Gillisia limnaea (strain DSM 15749 / LMG 21470 / R-8282)</name>
    <dbReference type="NCBI Taxonomy" id="865937"/>
    <lineage>
        <taxon>Bacteria</taxon>
        <taxon>Pseudomonadati</taxon>
        <taxon>Bacteroidota</taxon>
        <taxon>Flavobacteriia</taxon>
        <taxon>Flavobacteriales</taxon>
        <taxon>Flavobacteriaceae</taxon>
        <taxon>Gillisia</taxon>
    </lineage>
</organism>
<evidence type="ECO:0000313" key="4">
    <source>
        <dbReference type="EMBL" id="EHQ01711.1"/>
    </source>
</evidence>
<keyword evidence="1 2" id="KW-0443">Lipid metabolism</keyword>
<dbReference type="Pfam" id="PF01734">
    <property type="entry name" value="Patatin"/>
    <property type="match status" value="1"/>
</dbReference>
<feature type="short sequence motif" description="GXGXXG" evidence="2">
    <location>
        <begin position="16"/>
        <end position="21"/>
    </location>
</feature>
<keyword evidence="5" id="KW-1185">Reference proteome</keyword>
<feature type="domain" description="PNPLA" evidence="3">
    <location>
        <begin position="12"/>
        <end position="209"/>
    </location>
</feature>
<dbReference type="PROSITE" id="PS51635">
    <property type="entry name" value="PNPLA"/>
    <property type="match status" value="1"/>
</dbReference>
<dbReference type="GO" id="GO:0016042">
    <property type="term" value="P:lipid catabolic process"/>
    <property type="evidence" value="ECO:0007669"/>
    <property type="project" value="UniProtKB-UniRule"/>
</dbReference>
<evidence type="ECO:0000259" key="3">
    <source>
        <dbReference type="PROSITE" id="PS51635"/>
    </source>
</evidence>
<feature type="short sequence motif" description="DGA/G" evidence="2">
    <location>
        <begin position="196"/>
        <end position="198"/>
    </location>
</feature>
<protein>
    <submittedName>
        <fullName evidence="4">Patatin</fullName>
    </submittedName>
</protein>
<dbReference type="PANTHER" id="PTHR24138:SF10">
    <property type="entry name" value="PHOSPHOLIPASE A2"/>
    <property type="match status" value="1"/>
</dbReference>
<keyword evidence="2" id="KW-0442">Lipid degradation</keyword>
<feature type="short sequence motif" description="GXSXG" evidence="2">
    <location>
        <begin position="48"/>
        <end position="52"/>
    </location>
</feature>
<dbReference type="eggNOG" id="COG3621">
    <property type="taxonomic scope" value="Bacteria"/>
</dbReference>
<keyword evidence="2" id="KW-0378">Hydrolase</keyword>
<evidence type="ECO:0000256" key="1">
    <source>
        <dbReference type="ARBA" id="ARBA00023098"/>
    </source>
</evidence>
<sequence>MKVNIMTNLKILSIDGGGTRGVIPATILHRIFEETGKHPVDLYDLMAGTSTGGILCTGYAYGISTREMLKLYLEKSAEIFHDSGWDDLRDGFGKNIGADYSNKKFKSILKNIFEDNTLQDIRERNSNGKARLMVCSFDLNPEEVNTKVSAKSRPMNFRPRIFHSDFMRDQDVSLTDLCLMTSAGPTYFPIYKDHIDGGVSLNNPAMAALAYAINKRKDGVKEYRHPDGKMKGLGKELKDVKIFSLGCGTSNHNYISSSEIKKKKNGDWGNLQWVKYLPDMLTETNMQASDYYVNQLLGKDQYKRIQLYFDLPEAPGLIRGKTVGLDVKRKDLLKAMIQYANEVFDREKDQIFEFLEI</sequence>
<dbReference type="AlphaFoldDB" id="H2BUQ6"/>
<dbReference type="Gene3D" id="3.40.1090.10">
    <property type="entry name" value="Cytosolic phospholipase A2 catalytic domain"/>
    <property type="match status" value="1"/>
</dbReference>
<evidence type="ECO:0000313" key="5">
    <source>
        <dbReference type="Proteomes" id="UP000003844"/>
    </source>
</evidence>
<feature type="active site" description="Nucleophile" evidence="2">
    <location>
        <position position="50"/>
    </location>
</feature>
<dbReference type="InterPro" id="IPR016035">
    <property type="entry name" value="Acyl_Trfase/lysoPLipase"/>
</dbReference>
<accession>H2BUQ6</accession>
<name>H2BUQ6_GILLR</name>
<dbReference type="InterPro" id="IPR002641">
    <property type="entry name" value="PNPLA_dom"/>
</dbReference>